<dbReference type="Pfam" id="PF01596">
    <property type="entry name" value="Methyltransf_3"/>
    <property type="match status" value="1"/>
</dbReference>
<dbReference type="Gene3D" id="3.40.50.150">
    <property type="entry name" value="Vaccinia Virus protein VP39"/>
    <property type="match status" value="1"/>
</dbReference>
<dbReference type="EMBL" id="WIWS01000017">
    <property type="protein sequence ID" value="KAF3224881.1"/>
    <property type="molecule type" value="Genomic_DNA"/>
</dbReference>
<evidence type="ECO:0000313" key="6">
    <source>
        <dbReference type="EMBL" id="KAF3224305.1"/>
    </source>
</evidence>
<comment type="similarity">
    <text evidence="4">Belongs to the class I-like SAM-binding methyltransferase superfamily. Cation-dependent O-methyltransferase family.</text>
</comment>
<evidence type="ECO:0000256" key="3">
    <source>
        <dbReference type="ARBA" id="ARBA00022691"/>
    </source>
</evidence>
<evidence type="ECO:0000256" key="4">
    <source>
        <dbReference type="ARBA" id="ARBA00023453"/>
    </source>
</evidence>
<evidence type="ECO:0000256" key="2">
    <source>
        <dbReference type="ARBA" id="ARBA00022679"/>
    </source>
</evidence>
<dbReference type="InterPro" id="IPR029063">
    <property type="entry name" value="SAM-dependent_MTases_sf"/>
</dbReference>
<keyword evidence="1" id="KW-0489">Methyltransferase</keyword>
<organism evidence="6 10">
    <name type="scientific">Orbilia oligospora</name>
    <name type="common">Nematode-trapping fungus</name>
    <name type="synonym">Arthrobotrys oligospora</name>
    <dbReference type="NCBI Taxonomy" id="2813651"/>
    <lineage>
        <taxon>Eukaryota</taxon>
        <taxon>Fungi</taxon>
        <taxon>Dikarya</taxon>
        <taxon>Ascomycota</taxon>
        <taxon>Pezizomycotina</taxon>
        <taxon>Orbiliomycetes</taxon>
        <taxon>Orbiliales</taxon>
        <taxon>Orbiliaceae</taxon>
        <taxon>Orbilia</taxon>
    </lineage>
</organism>
<dbReference type="EMBL" id="WIPF01000033">
    <property type="protein sequence ID" value="KAF3224305.1"/>
    <property type="molecule type" value="Genomic_DNA"/>
</dbReference>
<dbReference type="GO" id="GO:0008171">
    <property type="term" value="F:O-methyltransferase activity"/>
    <property type="evidence" value="ECO:0007669"/>
    <property type="project" value="InterPro"/>
</dbReference>
<dbReference type="Proteomes" id="UP000472727">
    <property type="component" value="Unassembled WGS sequence"/>
</dbReference>
<dbReference type="Proteomes" id="UP000479691">
    <property type="component" value="Unassembled WGS sequence"/>
</dbReference>
<evidence type="ECO:0000313" key="9">
    <source>
        <dbReference type="Proteomes" id="UP000479691"/>
    </source>
</evidence>
<dbReference type="Proteomes" id="UP000483672">
    <property type="component" value="Unassembled WGS sequence"/>
</dbReference>
<comment type="caution">
    <text evidence="6">The sequence shown here is derived from an EMBL/GenBank/DDBJ whole genome shotgun (WGS) entry which is preliminary data.</text>
</comment>
<keyword evidence="2" id="KW-0808">Transferase</keyword>
<protein>
    <recommendedName>
        <fullName evidence="11">O-methyltransferase</fullName>
    </recommendedName>
</protein>
<dbReference type="InterPro" id="IPR050362">
    <property type="entry name" value="Cation-dep_OMT"/>
</dbReference>
<dbReference type="PANTHER" id="PTHR10509:SF14">
    <property type="entry name" value="CAFFEOYL-COA O-METHYLTRANSFERASE 3-RELATED"/>
    <property type="match status" value="1"/>
</dbReference>
<reference evidence="8 9" key="1">
    <citation type="submission" date="2019-06" db="EMBL/GenBank/DDBJ databases">
        <authorList>
            <person name="Palmer J.M."/>
        </authorList>
    </citation>
    <scope>NUCLEOTIDE SEQUENCE [LARGE SCALE GENOMIC DNA]</scope>
    <source>
        <strain evidence="7 8">TWF106</strain>
        <strain evidence="6 10">TWF191</strain>
        <strain evidence="5 9">TWF788</strain>
    </source>
</reference>
<dbReference type="AlphaFoldDB" id="A0A7C8QV52"/>
<accession>A0A7C8QV52</accession>
<keyword evidence="3" id="KW-0949">S-adenosyl-L-methionine</keyword>
<dbReference type="GO" id="GO:0032259">
    <property type="term" value="P:methylation"/>
    <property type="evidence" value="ECO:0007669"/>
    <property type="project" value="UniProtKB-KW"/>
</dbReference>
<sequence length="238" mass="26314">MKDEGPVIFPNDAVSYAVYRYCKEHSVPLPEHLFKLAQFTEENLPELSEMMVSGLQAQYLIWTARSIGAKKILEIGCFCGFSALAFAEALKDVEGAKIVTTDINPKTCEIARNAFRDAGVDNIVTLIEAPAIETLQSLQSDGPFDLVFIDANKDGYPDYFKTLLDLNLIRKNGILIADNVLKRGLVADDSDNNPSSGDKDEVWRASKLREFNGLAAKDPRVETLILPVFDGLTLSRVL</sequence>
<evidence type="ECO:0000313" key="10">
    <source>
        <dbReference type="Proteomes" id="UP000483672"/>
    </source>
</evidence>
<dbReference type="EMBL" id="JAABOE010000065">
    <property type="protein sequence ID" value="KAF3172350.1"/>
    <property type="molecule type" value="Genomic_DNA"/>
</dbReference>
<dbReference type="PANTHER" id="PTHR10509">
    <property type="entry name" value="O-METHYLTRANSFERASE-RELATED"/>
    <property type="match status" value="1"/>
</dbReference>
<dbReference type="PROSITE" id="PS51682">
    <property type="entry name" value="SAM_OMT_I"/>
    <property type="match status" value="1"/>
</dbReference>
<dbReference type="InterPro" id="IPR002935">
    <property type="entry name" value="SAM_O-MeTrfase"/>
</dbReference>
<proteinExistence type="inferred from homology"/>
<dbReference type="SUPFAM" id="SSF53335">
    <property type="entry name" value="S-adenosyl-L-methionine-dependent methyltransferases"/>
    <property type="match status" value="1"/>
</dbReference>
<evidence type="ECO:0000313" key="8">
    <source>
        <dbReference type="Proteomes" id="UP000472727"/>
    </source>
</evidence>
<name>A0A7C8QV52_ORBOL</name>
<evidence type="ECO:0000313" key="5">
    <source>
        <dbReference type="EMBL" id="KAF3172350.1"/>
    </source>
</evidence>
<evidence type="ECO:0000256" key="1">
    <source>
        <dbReference type="ARBA" id="ARBA00022603"/>
    </source>
</evidence>
<dbReference type="CDD" id="cd02440">
    <property type="entry name" value="AdoMet_MTases"/>
    <property type="match status" value="1"/>
</dbReference>
<evidence type="ECO:0000313" key="7">
    <source>
        <dbReference type="EMBL" id="KAF3224881.1"/>
    </source>
</evidence>
<evidence type="ECO:0008006" key="11">
    <source>
        <dbReference type="Google" id="ProtNLM"/>
    </source>
</evidence>
<gene>
    <name evidence="7" type="ORF">TWF106_003324</name>
    <name evidence="6" type="ORF">TWF191_006087</name>
    <name evidence="5" type="ORF">TWF788_009476</name>
</gene>
<dbReference type="GO" id="GO:0008757">
    <property type="term" value="F:S-adenosylmethionine-dependent methyltransferase activity"/>
    <property type="evidence" value="ECO:0007669"/>
    <property type="project" value="TreeGrafter"/>
</dbReference>